<dbReference type="Gramene" id="PRQ24850">
    <property type="protein sequence ID" value="PRQ24850"/>
    <property type="gene ID" value="RchiOBHm_Chr6g0277011"/>
</dbReference>
<dbReference type="Proteomes" id="UP000238479">
    <property type="component" value="Chromosome 6"/>
</dbReference>
<sequence>MPSISLLSLIALRSLSLSLSQALPLFLFHIGVQLVGEAHPVHLVLADDQGQLPAALELTLPLPSPHLENHCLCRRSRRRGRASFASILKEFYEK</sequence>
<gene>
    <name evidence="2" type="ORF">RchiOBHm_Chr6g0277011</name>
</gene>
<evidence type="ECO:0000256" key="1">
    <source>
        <dbReference type="SAM" id="SignalP"/>
    </source>
</evidence>
<name>A0A2P6PSE7_ROSCH</name>
<proteinExistence type="predicted"/>
<organism evidence="2 3">
    <name type="scientific">Rosa chinensis</name>
    <name type="common">China rose</name>
    <dbReference type="NCBI Taxonomy" id="74649"/>
    <lineage>
        <taxon>Eukaryota</taxon>
        <taxon>Viridiplantae</taxon>
        <taxon>Streptophyta</taxon>
        <taxon>Embryophyta</taxon>
        <taxon>Tracheophyta</taxon>
        <taxon>Spermatophyta</taxon>
        <taxon>Magnoliopsida</taxon>
        <taxon>eudicotyledons</taxon>
        <taxon>Gunneridae</taxon>
        <taxon>Pentapetalae</taxon>
        <taxon>rosids</taxon>
        <taxon>fabids</taxon>
        <taxon>Rosales</taxon>
        <taxon>Rosaceae</taxon>
        <taxon>Rosoideae</taxon>
        <taxon>Rosoideae incertae sedis</taxon>
        <taxon>Rosa</taxon>
    </lineage>
</organism>
<dbReference type="AlphaFoldDB" id="A0A2P6PSE7"/>
<feature type="signal peptide" evidence="1">
    <location>
        <begin position="1"/>
        <end position="22"/>
    </location>
</feature>
<reference evidence="2 3" key="1">
    <citation type="journal article" date="2018" name="Nat. Genet.">
        <title>The Rosa genome provides new insights in the design of modern roses.</title>
        <authorList>
            <person name="Bendahmane M."/>
        </authorList>
    </citation>
    <scope>NUCLEOTIDE SEQUENCE [LARGE SCALE GENOMIC DNA]</scope>
    <source>
        <strain evidence="3">cv. Old Blush</strain>
    </source>
</reference>
<accession>A0A2P6PSE7</accession>
<feature type="chain" id="PRO_5015110208" description="Secreted protein" evidence="1">
    <location>
        <begin position="23"/>
        <end position="94"/>
    </location>
</feature>
<keyword evidence="3" id="KW-1185">Reference proteome</keyword>
<protein>
    <recommendedName>
        <fullName evidence="4">Secreted protein</fullName>
    </recommendedName>
</protein>
<evidence type="ECO:0000313" key="2">
    <source>
        <dbReference type="EMBL" id="PRQ24850.1"/>
    </source>
</evidence>
<evidence type="ECO:0000313" key="3">
    <source>
        <dbReference type="Proteomes" id="UP000238479"/>
    </source>
</evidence>
<dbReference type="EMBL" id="PDCK01000044">
    <property type="protein sequence ID" value="PRQ24850.1"/>
    <property type="molecule type" value="Genomic_DNA"/>
</dbReference>
<keyword evidence="1" id="KW-0732">Signal</keyword>
<comment type="caution">
    <text evidence="2">The sequence shown here is derived from an EMBL/GenBank/DDBJ whole genome shotgun (WGS) entry which is preliminary data.</text>
</comment>
<evidence type="ECO:0008006" key="4">
    <source>
        <dbReference type="Google" id="ProtNLM"/>
    </source>
</evidence>